<feature type="non-terminal residue" evidence="1">
    <location>
        <position position="1"/>
    </location>
</feature>
<proteinExistence type="predicted"/>
<protein>
    <recommendedName>
        <fullName evidence="3">F-box domain-containing protein</fullName>
    </recommendedName>
</protein>
<dbReference type="InterPro" id="IPR032675">
    <property type="entry name" value="LRR_dom_sf"/>
</dbReference>
<reference evidence="2" key="1">
    <citation type="submission" date="2022-10" db="EMBL/GenBank/DDBJ databases">
        <title>Genome assembly of Pristionchus species.</title>
        <authorList>
            <person name="Yoshida K."/>
            <person name="Sommer R.J."/>
        </authorList>
    </citation>
    <scope>NUCLEOTIDE SEQUENCE [LARGE SCALE GENOMIC DNA]</scope>
    <source>
        <strain evidence="2">RS5460</strain>
    </source>
</reference>
<organism evidence="1 2">
    <name type="scientific">Pristionchus mayeri</name>
    <dbReference type="NCBI Taxonomy" id="1317129"/>
    <lineage>
        <taxon>Eukaryota</taxon>
        <taxon>Metazoa</taxon>
        <taxon>Ecdysozoa</taxon>
        <taxon>Nematoda</taxon>
        <taxon>Chromadorea</taxon>
        <taxon>Rhabditida</taxon>
        <taxon>Rhabditina</taxon>
        <taxon>Diplogasteromorpha</taxon>
        <taxon>Diplogasteroidea</taxon>
        <taxon>Neodiplogasteridae</taxon>
        <taxon>Pristionchus</taxon>
    </lineage>
</organism>
<evidence type="ECO:0000313" key="1">
    <source>
        <dbReference type="EMBL" id="GMR50364.1"/>
    </source>
</evidence>
<evidence type="ECO:0008006" key="3">
    <source>
        <dbReference type="Google" id="ProtNLM"/>
    </source>
</evidence>
<evidence type="ECO:0000313" key="2">
    <source>
        <dbReference type="Proteomes" id="UP001328107"/>
    </source>
</evidence>
<comment type="caution">
    <text evidence="1">The sequence shown here is derived from an EMBL/GenBank/DDBJ whole genome shotgun (WGS) entry which is preliminary data.</text>
</comment>
<dbReference type="AlphaFoldDB" id="A0AAN5CU63"/>
<dbReference type="Proteomes" id="UP001328107">
    <property type="component" value="Unassembled WGS sequence"/>
</dbReference>
<accession>A0AAN5CU63</accession>
<gene>
    <name evidence="1" type="ORF">PMAYCL1PPCAC_20559</name>
</gene>
<dbReference type="EMBL" id="BTRK01000004">
    <property type="protein sequence ID" value="GMR50364.1"/>
    <property type="molecule type" value="Genomic_DNA"/>
</dbReference>
<keyword evidence="2" id="KW-1185">Reference proteome</keyword>
<sequence length="278" mass="31738">EPSSPRTGREFENPSNIDLNRLSDLEKLPMELMRKIFDYIIEALFDLKLTSRMLRYHVDEYAKQRVSIPLVDVLSFYGTEESGECGTPSRMVSVSMFVPVKKASLFELRLKLLEPPPGFLQKMTRNVKCGDKRDSNGYHITLDTELRSDVDFDKWEHLLKCTGKRIEKASLFECSAGVEFASSCRLLQNFKFDKLEVTSNDLSMSVISQILRVIKAHSVTELSLTVRYVTTDQPVQFLTDLSSLISYLRIHQLPVHTSGSSCQYFFGSPSFDWGPVII</sequence>
<feature type="non-terminal residue" evidence="1">
    <location>
        <position position="278"/>
    </location>
</feature>
<name>A0AAN5CU63_9BILA</name>
<dbReference type="Gene3D" id="3.80.10.10">
    <property type="entry name" value="Ribonuclease Inhibitor"/>
    <property type="match status" value="1"/>
</dbReference>